<organism evidence="3 4">
    <name type="scientific">Pseudonocardia asaccharolytica DSM 44247 = NBRC 16224</name>
    <dbReference type="NCBI Taxonomy" id="1123024"/>
    <lineage>
        <taxon>Bacteria</taxon>
        <taxon>Bacillati</taxon>
        <taxon>Actinomycetota</taxon>
        <taxon>Actinomycetes</taxon>
        <taxon>Pseudonocardiales</taxon>
        <taxon>Pseudonocardiaceae</taxon>
        <taxon>Pseudonocardia</taxon>
    </lineage>
</organism>
<dbReference type="Pfam" id="PF08327">
    <property type="entry name" value="AHSA1"/>
    <property type="match status" value="1"/>
</dbReference>
<reference evidence="3 4" key="1">
    <citation type="submission" date="2019-07" db="EMBL/GenBank/DDBJ databases">
        <title>Whole genome shotgun sequence of Pseudonocardia asaccharolytica NBRC 16224.</title>
        <authorList>
            <person name="Hosoyama A."/>
            <person name="Uohara A."/>
            <person name="Ohji S."/>
            <person name="Ichikawa N."/>
        </authorList>
    </citation>
    <scope>NUCLEOTIDE SEQUENCE [LARGE SCALE GENOMIC DNA]</scope>
    <source>
        <strain evidence="3 4">NBRC 16224</strain>
    </source>
</reference>
<sequence length="57" mass="6390">MARQQESTKMYARIEFHDEDGRTRLVIRQGPLHPGDGGMARAGWESSFTKLDTLLAG</sequence>
<evidence type="ECO:0000313" key="4">
    <source>
        <dbReference type="Proteomes" id="UP000321328"/>
    </source>
</evidence>
<dbReference type="SUPFAM" id="SSF55961">
    <property type="entry name" value="Bet v1-like"/>
    <property type="match status" value="1"/>
</dbReference>
<dbReference type="Gene3D" id="3.30.530.20">
    <property type="match status" value="1"/>
</dbReference>
<name>A0A511CY93_9PSEU</name>
<dbReference type="AlphaFoldDB" id="A0A511CY93"/>
<comment type="similarity">
    <text evidence="1">Belongs to the AHA1 family.</text>
</comment>
<dbReference type="EMBL" id="BJVI01000010">
    <property type="protein sequence ID" value="GEL17536.1"/>
    <property type="molecule type" value="Genomic_DNA"/>
</dbReference>
<evidence type="ECO:0000256" key="1">
    <source>
        <dbReference type="ARBA" id="ARBA00006817"/>
    </source>
</evidence>
<protein>
    <recommendedName>
        <fullName evidence="2">Activator of Hsp90 ATPase homologue 1/2-like C-terminal domain-containing protein</fullName>
    </recommendedName>
</protein>
<comment type="caution">
    <text evidence="3">The sequence shown here is derived from an EMBL/GenBank/DDBJ whole genome shotgun (WGS) entry which is preliminary data.</text>
</comment>
<dbReference type="InterPro" id="IPR013538">
    <property type="entry name" value="ASHA1/2-like_C"/>
</dbReference>
<gene>
    <name evidence="3" type="ORF">PA7_13730</name>
</gene>
<dbReference type="InterPro" id="IPR023393">
    <property type="entry name" value="START-like_dom_sf"/>
</dbReference>
<evidence type="ECO:0000313" key="3">
    <source>
        <dbReference type="EMBL" id="GEL17536.1"/>
    </source>
</evidence>
<accession>A0A511CY93</accession>
<dbReference type="Proteomes" id="UP000321328">
    <property type="component" value="Unassembled WGS sequence"/>
</dbReference>
<proteinExistence type="inferred from homology"/>
<dbReference type="RefSeq" id="WP_147200974.1">
    <property type="nucleotide sequence ID" value="NZ_BJVI01000010.1"/>
</dbReference>
<feature type="domain" description="Activator of Hsp90 ATPase homologue 1/2-like C-terminal" evidence="2">
    <location>
        <begin position="5"/>
        <end position="55"/>
    </location>
</feature>
<evidence type="ECO:0000259" key="2">
    <source>
        <dbReference type="Pfam" id="PF08327"/>
    </source>
</evidence>
<keyword evidence="4" id="KW-1185">Reference proteome</keyword>